<dbReference type="EMBL" id="VUMW01000002">
    <property type="protein sequence ID" value="MST79115.1"/>
    <property type="molecule type" value="Genomic_DNA"/>
</dbReference>
<dbReference type="InterPro" id="IPR003607">
    <property type="entry name" value="HD/PDEase_dom"/>
</dbReference>
<feature type="domain" description="Ppx/GppA phosphatase C-terminal" evidence="2">
    <location>
        <begin position="315"/>
        <end position="472"/>
    </location>
</feature>
<evidence type="ECO:0000313" key="3">
    <source>
        <dbReference type="EMBL" id="MST79115.1"/>
    </source>
</evidence>
<protein>
    <submittedName>
        <fullName evidence="3">HD domain-containing protein</fullName>
    </submittedName>
</protein>
<proteinExistence type="inferred from homology"/>
<dbReference type="Proteomes" id="UP000452141">
    <property type="component" value="Unassembled WGS sequence"/>
</dbReference>
<dbReference type="GO" id="GO:0016462">
    <property type="term" value="F:pyrophosphatase activity"/>
    <property type="evidence" value="ECO:0007669"/>
    <property type="project" value="TreeGrafter"/>
</dbReference>
<evidence type="ECO:0000259" key="2">
    <source>
        <dbReference type="Pfam" id="PF21447"/>
    </source>
</evidence>
<comment type="caution">
    <text evidence="3">The sequence shown here is derived from an EMBL/GenBank/DDBJ whole genome shotgun (WGS) entry which is preliminary data.</text>
</comment>
<sequence length="503" mass="57220">MSKRQFGLIYISSYQARLFIVDLKKMTILEQLNSAQFVQGGKKFEVYENELPRLTDALIGFKRKLAEYGIDNCKVYGNRQLLDKISARYLSDQIKIRTGLDVEWLNGAQIAYYKIIAGMALPQFSELAPDESTYLLSTGSAMLNLTLFKGQNYVSTWDFALGPEEIEEMSAMTRDTPIDPIDIISDYISRKLVSFKTIEKPTGKSRLIIQHVSSQGEQSLKPHERAQVIEQETFAKVYNDFKEAPDQYLMEKYNLTVDSLARMKPTIVLVNQLNKVIKPEKITLTESSAITGLMLQEAARLKYRPDEYSTIVLTATKNIARRYESGGKHSNLSNKFALHIFDRLAHAGMVDKRDRQLLEIAARLHDIGNFINFHNHYEHAAYIIDANQIIGLSDRENAMLISILKHQDITNLNDEEQGYRSLDPAVQVRVAKLAAILRLANSLDASRKQKISKIVVSIKDDQMLITVTSKSDLTLERWVFEKNVPLAQAVFGMKIAMKQKRGK</sequence>
<comment type="similarity">
    <text evidence="1">Belongs to the GppA/Ppx family.</text>
</comment>
<organism evidence="3 4">
    <name type="scientific">Lactobacillus equicursoris</name>
    <dbReference type="NCBI Taxonomy" id="420645"/>
    <lineage>
        <taxon>Bacteria</taxon>
        <taxon>Bacillati</taxon>
        <taxon>Bacillota</taxon>
        <taxon>Bacilli</taxon>
        <taxon>Lactobacillales</taxon>
        <taxon>Lactobacillaceae</taxon>
        <taxon>Lactobacillus</taxon>
    </lineage>
</organism>
<dbReference type="SUPFAM" id="SSF109604">
    <property type="entry name" value="HD-domain/PDEase-like"/>
    <property type="match status" value="1"/>
</dbReference>
<dbReference type="Pfam" id="PF21447">
    <property type="entry name" value="Ppx-GppA_III"/>
    <property type="match status" value="1"/>
</dbReference>
<dbReference type="Gene3D" id="1.10.3210.10">
    <property type="entry name" value="Hypothetical protein af1432"/>
    <property type="match status" value="1"/>
</dbReference>
<reference evidence="3 4" key="1">
    <citation type="submission" date="2019-08" db="EMBL/GenBank/DDBJ databases">
        <title>In-depth cultivation of the pig gut microbiome towards novel bacterial diversity and tailored functional studies.</title>
        <authorList>
            <person name="Wylensek D."/>
            <person name="Hitch T.C.A."/>
            <person name="Clavel T."/>
        </authorList>
    </citation>
    <scope>NUCLEOTIDE SEQUENCE [LARGE SCALE GENOMIC DNA]</scope>
    <source>
        <strain evidence="3 4">WCA-470BD-2E</strain>
    </source>
</reference>
<evidence type="ECO:0000256" key="1">
    <source>
        <dbReference type="ARBA" id="ARBA00007125"/>
    </source>
</evidence>
<gene>
    <name evidence="3" type="ORF">FYJ61_01175</name>
</gene>
<dbReference type="PANTHER" id="PTHR30005">
    <property type="entry name" value="EXOPOLYPHOSPHATASE"/>
    <property type="match status" value="1"/>
</dbReference>
<dbReference type="AlphaFoldDB" id="A0A844FLG0"/>
<accession>A0A844FLG0</accession>
<name>A0A844FLG0_9LACO</name>
<dbReference type="CDD" id="cd00077">
    <property type="entry name" value="HDc"/>
    <property type="match status" value="1"/>
</dbReference>
<dbReference type="InterPro" id="IPR048950">
    <property type="entry name" value="Ppx_GppA_C"/>
</dbReference>
<dbReference type="InterPro" id="IPR050273">
    <property type="entry name" value="GppA/Ppx_hydrolase"/>
</dbReference>
<dbReference type="PANTHER" id="PTHR30005:SF0">
    <property type="entry name" value="RETROGRADE REGULATION PROTEIN 2"/>
    <property type="match status" value="1"/>
</dbReference>
<evidence type="ECO:0000313" key="4">
    <source>
        <dbReference type="Proteomes" id="UP000452141"/>
    </source>
</evidence>
<dbReference type="RefSeq" id="WP_008460915.1">
    <property type="nucleotide sequence ID" value="NZ_JAQYAR010000032.1"/>
</dbReference>